<name>A0A2T2XES1_9FIRM</name>
<dbReference type="FunFam" id="3.30.300.30:FF:000008">
    <property type="entry name" value="2,3-dihydroxybenzoate-AMP ligase"/>
    <property type="match status" value="1"/>
</dbReference>
<dbReference type="GO" id="GO:0006631">
    <property type="term" value="P:fatty acid metabolic process"/>
    <property type="evidence" value="ECO:0007669"/>
    <property type="project" value="TreeGrafter"/>
</dbReference>
<dbReference type="PANTHER" id="PTHR43201:SF5">
    <property type="entry name" value="MEDIUM-CHAIN ACYL-COA LIGASE ACSF2, MITOCHONDRIAL"/>
    <property type="match status" value="1"/>
</dbReference>
<feature type="domain" description="AMP-dependent synthetase/ligase" evidence="3">
    <location>
        <begin position="8"/>
        <end position="366"/>
    </location>
</feature>
<dbReference type="InterPro" id="IPR042099">
    <property type="entry name" value="ANL_N_sf"/>
</dbReference>
<dbReference type="Pfam" id="PF13193">
    <property type="entry name" value="AMP-binding_C"/>
    <property type="match status" value="1"/>
</dbReference>
<dbReference type="EMBL" id="PXYW01000029">
    <property type="protein sequence ID" value="PSR33001.1"/>
    <property type="molecule type" value="Genomic_DNA"/>
</dbReference>
<organism evidence="5 6">
    <name type="scientific">Sulfobacillus benefaciens</name>
    <dbReference type="NCBI Taxonomy" id="453960"/>
    <lineage>
        <taxon>Bacteria</taxon>
        <taxon>Bacillati</taxon>
        <taxon>Bacillota</taxon>
        <taxon>Clostridia</taxon>
        <taxon>Eubacteriales</taxon>
        <taxon>Clostridiales Family XVII. Incertae Sedis</taxon>
        <taxon>Sulfobacillus</taxon>
    </lineage>
</organism>
<dbReference type="CDD" id="cd17631">
    <property type="entry name" value="FACL_FadD13-like"/>
    <property type="match status" value="1"/>
</dbReference>
<protein>
    <submittedName>
        <fullName evidence="5">O-succinylbenzoate--CoA ligase</fullName>
    </submittedName>
</protein>
<sequence>MATIGKILERNANRVPDREALVYGETRYTYRMLDNTINQTARALAKRGISHGDRVALMSPNSDLFVLAYYALLKLGAIVVPTNVRLAPPELGYQLEDSGARMILFDPALAHVVEETLKSNPVEGVALAHWDNWPNLQQLAQEESPKPLPEIVQEHDDAQILYTSGTTGRPKGVLMDHHRVIWTGLNVTSGVGLREGERLLHVAPLYHSAELDLFLMGGTYLAATHVILREFHPTTVLKMLAQERITAFFGVPTMYQFMLRDPSLDQLDLSSWKVGMFGAAPMPPSTVIQIAEKLPQLELYNLAGLTEMGPGGVFLGGEELRRNPGAAGRAIINTEARVVDSQYRDVKPGVVGELWLRGETLMKGYWNKPEATEATMHDGWLMTGDLATIDDQGLITLVDRKKDMIITGGMNVYSVEVENVLITHPAILDCAVVGVPHPDYGETVMAIVTLKPDATLSLDELREYCRPRIADYKIPRKLVIGDIPRNASGKVLKYQLRQQYSQN</sequence>
<dbReference type="InterPro" id="IPR045851">
    <property type="entry name" value="AMP-bd_C_sf"/>
</dbReference>
<evidence type="ECO:0000256" key="1">
    <source>
        <dbReference type="ARBA" id="ARBA00006432"/>
    </source>
</evidence>
<reference evidence="5 6" key="1">
    <citation type="journal article" date="2014" name="BMC Genomics">
        <title>Comparison of environmental and isolate Sulfobacillus genomes reveals diverse carbon, sulfur, nitrogen, and hydrogen metabolisms.</title>
        <authorList>
            <person name="Justice N.B."/>
            <person name="Norman A."/>
            <person name="Brown C.T."/>
            <person name="Singh A."/>
            <person name="Thomas B.C."/>
            <person name="Banfield J.F."/>
        </authorList>
    </citation>
    <scope>NUCLEOTIDE SEQUENCE [LARGE SCALE GENOMIC DNA]</scope>
    <source>
        <strain evidence="5">AMDSBA4</strain>
    </source>
</reference>
<dbReference type="InterPro" id="IPR025110">
    <property type="entry name" value="AMP-bd_C"/>
</dbReference>
<dbReference type="Pfam" id="PF00501">
    <property type="entry name" value="AMP-binding"/>
    <property type="match status" value="1"/>
</dbReference>
<proteinExistence type="inferred from homology"/>
<dbReference type="NCBIfam" id="NF004837">
    <property type="entry name" value="PRK06187.1"/>
    <property type="match status" value="1"/>
</dbReference>
<dbReference type="PROSITE" id="PS00455">
    <property type="entry name" value="AMP_BINDING"/>
    <property type="match status" value="1"/>
</dbReference>
<dbReference type="PANTHER" id="PTHR43201">
    <property type="entry name" value="ACYL-COA SYNTHETASE"/>
    <property type="match status" value="1"/>
</dbReference>
<comment type="caution">
    <text evidence="5">The sequence shown here is derived from an EMBL/GenBank/DDBJ whole genome shotgun (WGS) entry which is preliminary data.</text>
</comment>
<comment type="similarity">
    <text evidence="1">Belongs to the ATP-dependent AMP-binding enzyme family.</text>
</comment>
<dbReference type="SUPFAM" id="SSF56801">
    <property type="entry name" value="Acetyl-CoA synthetase-like"/>
    <property type="match status" value="1"/>
</dbReference>
<evidence type="ECO:0000259" key="4">
    <source>
        <dbReference type="Pfam" id="PF13193"/>
    </source>
</evidence>
<dbReference type="InterPro" id="IPR020845">
    <property type="entry name" value="AMP-binding_CS"/>
</dbReference>
<dbReference type="AlphaFoldDB" id="A0A2T2XES1"/>
<dbReference type="Gene3D" id="3.30.300.30">
    <property type="match status" value="1"/>
</dbReference>
<accession>A0A2T2XES1</accession>
<evidence type="ECO:0000256" key="2">
    <source>
        <dbReference type="ARBA" id="ARBA00022598"/>
    </source>
</evidence>
<dbReference type="Gene3D" id="3.40.50.12780">
    <property type="entry name" value="N-terminal domain of ligase-like"/>
    <property type="match status" value="1"/>
</dbReference>
<feature type="domain" description="AMP-binding enzyme C-terminal" evidence="4">
    <location>
        <begin position="416"/>
        <end position="490"/>
    </location>
</feature>
<dbReference type="InterPro" id="IPR000873">
    <property type="entry name" value="AMP-dep_synth/lig_dom"/>
</dbReference>
<dbReference type="GO" id="GO:0031956">
    <property type="term" value="F:medium-chain fatty acid-CoA ligase activity"/>
    <property type="evidence" value="ECO:0007669"/>
    <property type="project" value="TreeGrafter"/>
</dbReference>
<evidence type="ECO:0000259" key="3">
    <source>
        <dbReference type="Pfam" id="PF00501"/>
    </source>
</evidence>
<dbReference type="Proteomes" id="UP000242972">
    <property type="component" value="Unassembled WGS sequence"/>
</dbReference>
<evidence type="ECO:0000313" key="6">
    <source>
        <dbReference type="Proteomes" id="UP000242972"/>
    </source>
</evidence>
<gene>
    <name evidence="5" type="ORF">C7B46_12165</name>
</gene>
<keyword evidence="2 5" id="KW-0436">Ligase</keyword>
<evidence type="ECO:0000313" key="5">
    <source>
        <dbReference type="EMBL" id="PSR33001.1"/>
    </source>
</evidence>